<keyword evidence="2" id="KW-1185">Reference proteome</keyword>
<gene>
    <name evidence="1" type="ORF">GYN02_22285</name>
</gene>
<evidence type="ECO:0000313" key="1">
    <source>
        <dbReference type="EMBL" id="MBM1197898.1"/>
    </source>
</evidence>
<protein>
    <recommendedName>
        <fullName evidence="3">Tail fiber protein</fullName>
    </recommendedName>
</protein>
<evidence type="ECO:0008006" key="3">
    <source>
        <dbReference type="Google" id="ProtNLM"/>
    </source>
</evidence>
<comment type="caution">
    <text evidence="1">The sequence shown here is derived from an EMBL/GenBank/DDBJ whole genome shotgun (WGS) entry which is preliminary data.</text>
</comment>
<reference evidence="1 2" key="1">
    <citation type="submission" date="2020-01" db="EMBL/GenBank/DDBJ databases">
        <title>Comparative genomics of meat spoilage bacteria.</title>
        <authorList>
            <person name="Hilgarth M."/>
            <person name="Vogel R.F."/>
        </authorList>
    </citation>
    <scope>NUCLEOTIDE SEQUENCE [LARGE SCALE GENOMIC DNA]</scope>
    <source>
        <strain evidence="1 2">TMW2.2077</strain>
    </source>
</reference>
<name>A0ABS1ZN84_9PSED</name>
<dbReference type="EMBL" id="JAAEBW010000020">
    <property type="protein sequence ID" value="MBM1197898.1"/>
    <property type="molecule type" value="Genomic_DNA"/>
</dbReference>
<dbReference type="RefSeq" id="WP_203303970.1">
    <property type="nucleotide sequence ID" value="NZ_JAAEBW010000020.1"/>
</dbReference>
<evidence type="ECO:0000313" key="2">
    <source>
        <dbReference type="Proteomes" id="UP000809529"/>
    </source>
</evidence>
<organism evidence="1 2">
    <name type="scientific">Pseudomonas weihenstephanensis</name>
    <dbReference type="NCBI Taxonomy" id="1608994"/>
    <lineage>
        <taxon>Bacteria</taxon>
        <taxon>Pseudomonadati</taxon>
        <taxon>Pseudomonadota</taxon>
        <taxon>Gammaproteobacteria</taxon>
        <taxon>Pseudomonadales</taxon>
        <taxon>Pseudomonadaceae</taxon>
        <taxon>Pseudomonas</taxon>
    </lineage>
</organism>
<sequence>MTVSTIDSIAEFVTSGTANNFPFYFKFLDDKDLVVTYISPEGVSSDLVLGIHYTASGAGSDEGGSITTTTFLAGPGQLVVWRDIKASQQTSLRNQGKILAKTHEGVFDKLTMWVQRVFSIFKRALSRPFGRDYFYAENRRISSVQDPVELQDAATKNWSQKYIGDIIEAGRGNINYSSSILYKDQNAFPRVVQDLSRPDLGAGIIAWKRDALIRHPGSVSQLLNTKAINVWEKRFTDLIIKKPNLFDPSTWDWTPAFQAASNSVSQHSPGPARGDYEIEIPGGMRYPLTSVSFGLRVNIRSNGAILCPFDRSATKTHLIFFAGFNIVYGVTIDMGYALNYQTAIWMRGRHSTFYGVLVYRARYAWMFGDITWAASPADGSRGDSENVLDHCATVWCITAVRAYGLNTILHFDNCLLYSYKPQMAIEQPNSTDLPFWESQPETTIINCGAIIYIDGGGVCNFSGAAPLLLSQMQPTSASDGKNAYGEYSISMAQLETGYLLSCKETAGFNSQSTSGMVLTVHGCRGYMSTTAGHYIDLGSDCRQALHIDDSCRFYGNHNNDVVYSLGAPVYVSPKAFPGITVDFFQAIHVRSPITYDRFCATYATSCAQKFTLAASDLVMPFLVESDIWGALAFEWYATETGRFTPRSDMRNVEFDVSLVMVSGVADDVTNFILLVNDSQVDIAGSYGASPRAVLRARRIPAGATVRIQVFNSASRSASGELNNRFIVVGSL</sequence>
<accession>A0ABS1ZN84</accession>
<proteinExistence type="predicted"/>
<dbReference type="Proteomes" id="UP000809529">
    <property type="component" value="Unassembled WGS sequence"/>
</dbReference>